<evidence type="ECO:0000256" key="6">
    <source>
        <dbReference type="ARBA" id="ARBA00022448"/>
    </source>
</evidence>
<name>A0A346RFE9_9CUCU</name>
<feature type="transmembrane region" description="Helical" evidence="18">
    <location>
        <begin position="59"/>
        <end position="78"/>
    </location>
</feature>
<dbReference type="PRINTS" id="PR01436">
    <property type="entry name" value="NADHDHGNASE2"/>
</dbReference>
<keyword evidence="11 18" id="KW-0249">Electron transport</keyword>
<keyword evidence="8 18" id="KW-0812">Transmembrane</keyword>
<keyword evidence="12 18" id="KW-1133">Transmembrane helix</keyword>
<evidence type="ECO:0000256" key="15">
    <source>
        <dbReference type="ARBA" id="ARBA00023128"/>
    </source>
</evidence>
<keyword evidence="13 18" id="KW-0520">NAD</keyword>
<comment type="function">
    <text evidence="1">Core subunit of the mitochondrial membrane respiratory chain NADH dehydrogenase (Complex I) that is believed to belong to the minimal assembly required for catalysis. Complex I functions in the transfer of electrons from NADH to the respiratory chain. The immediate electron acceptor for the enzyme is believed to be ubiquinone.</text>
</comment>
<organism evidence="20">
    <name type="scientific">Phalacridae sp. KM-2017</name>
    <dbReference type="NCBI Taxonomy" id="2219445"/>
    <lineage>
        <taxon>Eukaryota</taxon>
        <taxon>Metazoa</taxon>
        <taxon>Ecdysozoa</taxon>
        <taxon>Arthropoda</taxon>
        <taxon>Hexapoda</taxon>
        <taxon>Insecta</taxon>
        <taxon>Pterygota</taxon>
        <taxon>Neoptera</taxon>
        <taxon>Endopterygota</taxon>
        <taxon>Coleoptera</taxon>
        <taxon>Polyphaga</taxon>
        <taxon>Cucujiformia</taxon>
        <taxon>Phalacridae</taxon>
    </lineage>
</organism>
<evidence type="ECO:0000256" key="10">
    <source>
        <dbReference type="ARBA" id="ARBA00022967"/>
    </source>
</evidence>
<evidence type="ECO:0000256" key="2">
    <source>
        <dbReference type="ARBA" id="ARBA00004448"/>
    </source>
</evidence>
<evidence type="ECO:0000256" key="13">
    <source>
        <dbReference type="ARBA" id="ARBA00023027"/>
    </source>
</evidence>
<dbReference type="PANTHER" id="PTHR46552">
    <property type="entry name" value="NADH-UBIQUINONE OXIDOREDUCTASE CHAIN 2"/>
    <property type="match status" value="1"/>
</dbReference>
<dbReference type="Pfam" id="PF00361">
    <property type="entry name" value="Proton_antipo_M"/>
    <property type="match status" value="1"/>
</dbReference>
<evidence type="ECO:0000256" key="9">
    <source>
        <dbReference type="ARBA" id="ARBA00022792"/>
    </source>
</evidence>
<accession>A0A346RFE9</accession>
<dbReference type="GO" id="GO:0008137">
    <property type="term" value="F:NADH dehydrogenase (ubiquinone) activity"/>
    <property type="evidence" value="ECO:0007669"/>
    <property type="project" value="UniProtKB-EC"/>
</dbReference>
<evidence type="ECO:0000256" key="17">
    <source>
        <dbReference type="ARBA" id="ARBA00049551"/>
    </source>
</evidence>
<keyword evidence="9 18" id="KW-0999">Mitochondrion inner membrane</keyword>
<evidence type="ECO:0000256" key="11">
    <source>
        <dbReference type="ARBA" id="ARBA00022982"/>
    </source>
</evidence>
<evidence type="ECO:0000256" key="3">
    <source>
        <dbReference type="ARBA" id="ARBA00007012"/>
    </source>
</evidence>
<keyword evidence="7 18" id="KW-0679">Respiratory chain</keyword>
<evidence type="ECO:0000259" key="19">
    <source>
        <dbReference type="Pfam" id="PF00361"/>
    </source>
</evidence>
<comment type="catalytic activity">
    <reaction evidence="17 18">
        <text>a ubiquinone + NADH + 5 H(+)(in) = a ubiquinol + NAD(+) + 4 H(+)(out)</text>
        <dbReference type="Rhea" id="RHEA:29091"/>
        <dbReference type="Rhea" id="RHEA-COMP:9565"/>
        <dbReference type="Rhea" id="RHEA-COMP:9566"/>
        <dbReference type="ChEBI" id="CHEBI:15378"/>
        <dbReference type="ChEBI" id="CHEBI:16389"/>
        <dbReference type="ChEBI" id="CHEBI:17976"/>
        <dbReference type="ChEBI" id="CHEBI:57540"/>
        <dbReference type="ChEBI" id="CHEBI:57945"/>
        <dbReference type="EC" id="7.1.1.2"/>
    </reaction>
</comment>
<feature type="domain" description="NADH:quinone oxidoreductase/Mrp antiporter transmembrane" evidence="19">
    <location>
        <begin position="23"/>
        <end position="284"/>
    </location>
</feature>
<evidence type="ECO:0000256" key="5">
    <source>
        <dbReference type="ARBA" id="ARBA00021008"/>
    </source>
</evidence>
<feature type="transmembrane region" description="Helical" evidence="18">
    <location>
        <begin position="124"/>
        <end position="141"/>
    </location>
</feature>
<feature type="transmembrane region" description="Helical" evidence="18">
    <location>
        <begin position="235"/>
        <end position="256"/>
    </location>
</feature>
<keyword evidence="10 18" id="KW-1278">Translocase</keyword>
<geneLocation type="mitochondrion" evidence="20"/>
<feature type="transmembrane region" description="Helical" evidence="18">
    <location>
        <begin position="7"/>
        <end position="27"/>
    </location>
</feature>
<dbReference type="GO" id="GO:0006120">
    <property type="term" value="P:mitochondrial electron transport, NADH to ubiquinone"/>
    <property type="evidence" value="ECO:0007669"/>
    <property type="project" value="InterPro"/>
</dbReference>
<dbReference type="EMBL" id="MG193324">
    <property type="protein sequence ID" value="AXS64796.1"/>
    <property type="molecule type" value="Genomic_DNA"/>
</dbReference>
<dbReference type="AlphaFoldDB" id="A0A346RFE9"/>
<feature type="transmembrane region" description="Helical" evidence="18">
    <location>
        <begin position="312"/>
        <end position="333"/>
    </location>
</feature>
<feature type="transmembrane region" description="Helical" evidence="18">
    <location>
        <begin position="90"/>
        <end position="112"/>
    </location>
</feature>
<keyword evidence="16 18" id="KW-0472">Membrane</keyword>
<comment type="function">
    <text evidence="18">Core subunit of the mitochondrial membrane respiratory chain NADH dehydrogenase (Complex I) which catalyzes electron transfer from NADH through the respiratory chain, using ubiquinone as an electron acceptor. Essential for the catalytic activity and assembly of complex I.</text>
</comment>
<keyword evidence="6" id="KW-0813">Transport</keyword>
<dbReference type="InterPro" id="IPR003917">
    <property type="entry name" value="NADH_UbQ_OxRdtase_chain2"/>
</dbReference>
<dbReference type="EC" id="7.1.1.2" evidence="4 18"/>
<comment type="subcellular location">
    <subcellularLocation>
        <location evidence="2 18">Mitochondrion inner membrane</location>
        <topology evidence="2 18">Multi-pass membrane protein</topology>
    </subcellularLocation>
</comment>
<dbReference type="GO" id="GO:0005743">
    <property type="term" value="C:mitochondrial inner membrane"/>
    <property type="evidence" value="ECO:0007669"/>
    <property type="project" value="UniProtKB-SubCell"/>
</dbReference>
<evidence type="ECO:0000256" key="1">
    <source>
        <dbReference type="ARBA" id="ARBA00003257"/>
    </source>
</evidence>
<dbReference type="InterPro" id="IPR050175">
    <property type="entry name" value="Complex_I_Subunit_2"/>
</dbReference>
<evidence type="ECO:0000256" key="4">
    <source>
        <dbReference type="ARBA" id="ARBA00012944"/>
    </source>
</evidence>
<dbReference type="InterPro" id="IPR001750">
    <property type="entry name" value="ND/Mrp_TM"/>
</dbReference>
<gene>
    <name evidence="20" type="primary">nad2</name>
</gene>
<evidence type="ECO:0000256" key="18">
    <source>
        <dbReference type="RuleBase" id="RU003403"/>
    </source>
</evidence>
<evidence type="ECO:0000256" key="12">
    <source>
        <dbReference type="ARBA" id="ARBA00022989"/>
    </source>
</evidence>
<protein>
    <recommendedName>
        <fullName evidence="5 18">NADH-ubiquinone oxidoreductase chain 2</fullName>
        <ecNumber evidence="4 18">7.1.1.2</ecNumber>
    </recommendedName>
</protein>
<keyword evidence="15 18" id="KW-0496">Mitochondrion</keyword>
<proteinExistence type="inferred from homology"/>
<feature type="transmembrane region" description="Helical" evidence="18">
    <location>
        <begin position="195"/>
        <end position="214"/>
    </location>
</feature>
<sequence length="336" mass="39496">MTNFFKLLFFNSMIIGSMLAISSYSWFSMWLGLEINLLSIIPLFNSHKNYFPSESALKYFITQSMASSIILFSILNFINKMEISYFNDFLNQMMFNSAILMKLGAAPFHFWFPEIMEGLNWMNSLILLTWQKLAPLMIISYNIEKSSFFMFIIICSSLIGGILGINQISLRKILTFSSINHISWMLSSMLISNNFWMIYFLIYSIITTSIILIFNKLGMFHIFQLFNFNESDKMINFLFMLIFLSLGGLPPFLGFFSKWIVIYGLILIKIYVISFLMIVVTLITLFFYLRLMFNSLTMMNTEFFNFKKWPQNFNFLILIIWNIAGLMMSPLIFNFL</sequence>
<evidence type="ECO:0000256" key="14">
    <source>
        <dbReference type="ARBA" id="ARBA00023075"/>
    </source>
</evidence>
<evidence type="ECO:0000256" key="7">
    <source>
        <dbReference type="ARBA" id="ARBA00022660"/>
    </source>
</evidence>
<evidence type="ECO:0000256" key="8">
    <source>
        <dbReference type="ARBA" id="ARBA00022692"/>
    </source>
</evidence>
<feature type="transmembrane region" description="Helical" evidence="18">
    <location>
        <begin position="262"/>
        <end position="291"/>
    </location>
</feature>
<comment type="similarity">
    <text evidence="3 18">Belongs to the complex I subunit 2 family.</text>
</comment>
<evidence type="ECO:0000256" key="16">
    <source>
        <dbReference type="ARBA" id="ARBA00023136"/>
    </source>
</evidence>
<evidence type="ECO:0000313" key="20">
    <source>
        <dbReference type="EMBL" id="AXS64796.1"/>
    </source>
</evidence>
<reference evidence="20" key="1">
    <citation type="journal article" date="2018" name="J. ISSAAS">
        <title>The contribution of mitochondrial metagenomics to large-scale data mining and phylogenetic analysis of Coleoptera.</title>
        <authorList>
            <person name="Miller K."/>
            <person name="Linard B."/>
            <person name="Motyka M."/>
            <person name="Bocek M."/>
            <person name="Vogler A.P."/>
        </authorList>
    </citation>
    <scope>NUCLEOTIDE SEQUENCE</scope>
</reference>
<feature type="transmembrane region" description="Helical" evidence="18">
    <location>
        <begin position="148"/>
        <end position="168"/>
    </location>
</feature>
<dbReference type="PANTHER" id="PTHR46552:SF1">
    <property type="entry name" value="NADH-UBIQUINONE OXIDOREDUCTASE CHAIN 2"/>
    <property type="match status" value="1"/>
</dbReference>
<keyword evidence="14 18" id="KW-0830">Ubiquinone</keyword>